<accession>A0A090IA23</accession>
<name>A0A090IA23_9GAMM</name>
<protein>
    <submittedName>
        <fullName evidence="1">Thrombospondin type 3 repeat superfamily protein</fullName>
    </submittedName>
</protein>
<dbReference type="EMBL" id="FPLD01000014">
    <property type="protein sequence ID" value="SGY85234.1"/>
    <property type="molecule type" value="Genomic_DNA"/>
</dbReference>
<dbReference type="AlphaFoldDB" id="A0A090IA23"/>
<sequence>MVIRSLLILFVTFTLPSSILYASVPTTGQYQGEYSITMRAAPLGSILGVGVKKVRWTWDFDTDTATLSGTTLSVGFNYLLHDPDDADKSHDILHFIRNNDSTITLAYALQVYNPSLGNPIANTTTTFRIHKNGAKFLIETIDREVDGNDGIPGTKIYNVFPLTIEPDFVGNIVQVNTDYNQDGIDDQIALSLGLNPNKLDTDNDGISDFIELGSDHNNPLDSDDDSIIDALEFGDSALNPQKVTGLLTKNKQHLTVETSDPLTIKNVIVASMYLEVPNPDSSDDFPNLDSSLGQPGITYPWGNLSLDLAVPSNILEQTKINLKFSQPLPKSLLIYALSNQGKYQLLSANDWYQDSTNNIIFNITTDSNWVIANSIESTYQLTIAIAENTLGGININEKKAASGGSFDSTWLLSLLCIIGRLDQSLPSRRR</sequence>
<dbReference type="STRING" id="80854.MVIS_0786"/>
<dbReference type="HOGENOM" id="CLU_604997_0_0_6"/>
<organism evidence="1 2">
    <name type="scientific">Moritella viscosa</name>
    <dbReference type="NCBI Taxonomy" id="80854"/>
    <lineage>
        <taxon>Bacteria</taxon>
        <taxon>Pseudomonadati</taxon>
        <taxon>Pseudomonadota</taxon>
        <taxon>Gammaproteobacteria</taxon>
        <taxon>Alteromonadales</taxon>
        <taxon>Moritellaceae</taxon>
        <taxon>Moritella</taxon>
    </lineage>
</organism>
<evidence type="ECO:0000313" key="2">
    <source>
        <dbReference type="Proteomes" id="UP000183794"/>
    </source>
</evidence>
<evidence type="ECO:0000313" key="1">
    <source>
        <dbReference type="EMBL" id="SGY85234.1"/>
    </source>
</evidence>
<reference evidence="1 2" key="1">
    <citation type="submission" date="2016-11" db="EMBL/GenBank/DDBJ databases">
        <authorList>
            <person name="Jaros S."/>
            <person name="Januszkiewicz K."/>
            <person name="Wedrychowicz H."/>
        </authorList>
    </citation>
    <scope>NUCLEOTIDE SEQUENCE [LARGE SCALE GENOMIC DNA]</scope>
    <source>
        <strain evidence="1">NVI 5450</strain>
    </source>
</reference>
<gene>
    <name evidence="1" type="ORF">NVI5450_0494</name>
</gene>
<dbReference type="RefSeq" id="WP_045109214.1">
    <property type="nucleotide sequence ID" value="NZ_FPLD01000014.1"/>
</dbReference>
<dbReference type="PATRIC" id="fig|80854.5.peg.820"/>
<dbReference type="KEGG" id="mvs:MVIS_0786"/>
<dbReference type="OrthoDB" id="6397347at2"/>
<dbReference type="Proteomes" id="UP000183794">
    <property type="component" value="Unassembled WGS sequence"/>
</dbReference>
<proteinExistence type="predicted"/>